<dbReference type="AlphaFoldDB" id="X1JJD9"/>
<evidence type="ECO:0000313" key="1">
    <source>
        <dbReference type="EMBL" id="GAH94851.1"/>
    </source>
</evidence>
<gene>
    <name evidence="1" type="ORF">S06H3_03922</name>
</gene>
<protein>
    <submittedName>
        <fullName evidence="1">Uncharacterized protein</fullName>
    </submittedName>
</protein>
<dbReference type="InterPro" id="IPR010985">
    <property type="entry name" value="Ribbon_hlx_hlx"/>
</dbReference>
<name>X1JJD9_9ZZZZ</name>
<comment type="caution">
    <text evidence="1">The sequence shown here is derived from an EMBL/GenBank/DDBJ whole genome shotgun (WGS) entry which is preliminary data.</text>
</comment>
<organism evidence="1">
    <name type="scientific">marine sediment metagenome</name>
    <dbReference type="NCBI Taxonomy" id="412755"/>
    <lineage>
        <taxon>unclassified sequences</taxon>
        <taxon>metagenomes</taxon>
        <taxon>ecological metagenomes</taxon>
    </lineage>
</organism>
<proteinExistence type="predicted"/>
<dbReference type="SUPFAM" id="SSF47598">
    <property type="entry name" value="Ribbon-helix-helix"/>
    <property type="match status" value="1"/>
</dbReference>
<accession>X1JJD9</accession>
<reference evidence="1" key="1">
    <citation type="journal article" date="2014" name="Front. Microbiol.">
        <title>High frequency of phylogenetically diverse reductive dehalogenase-homologous genes in deep subseafloor sedimentary metagenomes.</title>
        <authorList>
            <person name="Kawai M."/>
            <person name="Futagami T."/>
            <person name="Toyoda A."/>
            <person name="Takaki Y."/>
            <person name="Nishi S."/>
            <person name="Hori S."/>
            <person name="Arai W."/>
            <person name="Tsubouchi T."/>
            <person name="Morono Y."/>
            <person name="Uchiyama I."/>
            <person name="Ito T."/>
            <person name="Fujiyama A."/>
            <person name="Inagaki F."/>
            <person name="Takami H."/>
        </authorList>
    </citation>
    <scope>NUCLEOTIDE SEQUENCE</scope>
    <source>
        <strain evidence="1">Expedition CK06-06</strain>
    </source>
</reference>
<dbReference type="EMBL" id="BARV01001329">
    <property type="protein sequence ID" value="GAH94851.1"/>
    <property type="molecule type" value="Genomic_DNA"/>
</dbReference>
<dbReference type="GO" id="GO:0006355">
    <property type="term" value="P:regulation of DNA-templated transcription"/>
    <property type="evidence" value="ECO:0007669"/>
    <property type="project" value="InterPro"/>
</dbReference>
<sequence length="165" mass="18109">MAHYRSGLYVNIETGKVTETPCAGCFDSLLKAWKESGKGVAKEMADKVVKIPDELYRKVKAKADTNGISMAKALDTIVEGKPMSEDIEAFVPSCAEEAGIKMPKDYRWIQALSDVLPAGLRGKLEPYAKCLECAEAKAQLRKLAEDHLDEITEVTEVAEAETEEV</sequence>